<dbReference type="Gene3D" id="3.10.129.10">
    <property type="entry name" value="Hotdog Thioesterase"/>
    <property type="match status" value="1"/>
</dbReference>
<dbReference type="CDD" id="cd03443">
    <property type="entry name" value="PaaI_thioesterase"/>
    <property type="match status" value="1"/>
</dbReference>
<comment type="caution">
    <text evidence="2">The sequence shown here is derived from an EMBL/GenBank/DDBJ whole genome shotgun (WGS) entry which is preliminary data.</text>
</comment>
<protein>
    <submittedName>
        <fullName evidence="2">Uncharacterized protein (TIGR00369 family)</fullName>
    </submittedName>
</protein>
<dbReference type="GO" id="GO:0016790">
    <property type="term" value="F:thiolester hydrolase activity"/>
    <property type="evidence" value="ECO:0007669"/>
    <property type="project" value="UniProtKB-ARBA"/>
</dbReference>
<dbReference type="AlphaFoldDB" id="A0A369AKJ3"/>
<dbReference type="EMBL" id="QPJU01000004">
    <property type="protein sequence ID" value="RCX09681.1"/>
    <property type="molecule type" value="Genomic_DNA"/>
</dbReference>
<keyword evidence="3" id="KW-1185">Reference proteome</keyword>
<accession>A0A369AKJ3</accession>
<evidence type="ECO:0000259" key="1">
    <source>
        <dbReference type="Pfam" id="PF03061"/>
    </source>
</evidence>
<name>A0A369AKJ3_9BURK</name>
<organism evidence="2 3">
    <name type="scientific">Extensimonas vulgaris</name>
    <dbReference type="NCBI Taxonomy" id="1031594"/>
    <lineage>
        <taxon>Bacteria</taxon>
        <taxon>Pseudomonadati</taxon>
        <taxon>Pseudomonadota</taxon>
        <taxon>Betaproteobacteria</taxon>
        <taxon>Burkholderiales</taxon>
        <taxon>Comamonadaceae</taxon>
        <taxon>Extensimonas</taxon>
    </lineage>
</organism>
<reference evidence="2 3" key="1">
    <citation type="submission" date="2018-07" db="EMBL/GenBank/DDBJ databases">
        <title>Genomic Encyclopedia of Type Strains, Phase IV (KMG-IV): sequencing the most valuable type-strain genomes for metagenomic binning, comparative biology and taxonomic classification.</title>
        <authorList>
            <person name="Goeker M."/>
        </authorList>
    </citation>
    <scope>NUCLEOTIDE SEQUENCE [LARGE SCALE GENOMIC DNA]</scope>
    <source>
        <strain evidence="2 3">DSM 100911</strain>
    </source>
</reference>
<dbReference type="Pfam" id="PF03061">
    <property type="entry name" value="4HBT"/>
    <property type="match status" value="1"/>
</dbReference>
<dbReference type="Proteomes" id="UP000252174">
    <property type="component" value="Unassembled WGS sequence"/>
</dbReference>
<dbReference type="SUPFAM" id="SSF54637">
    <property type="entry name" value="Thioesterase/thiol ester dehydrase-isomerase"/>
    <property type="match status" value="1"/>
</dbReference>
<dbReference type="InterPro" id="IPR006683">
    <property type="entry name" value="Thioestr_dom"/>
</dbReference>
<gene>
    <name evidence="2" type="ORF">DFR45_10441</name>
</gene>
<dbReference type="RefSeq" id="WP_114483068.1">
    <property type="nucleotide sequence ID" value="NZ_QPJU01000004.1"/>
</dbReference>
<evidence type="ECO:0000313" key="3">
    <source>
        <dbReference type="Proteomes" id="UP000252174"/>
    </source>
</evidence>
<evidence type="ECO:0000313" key="2">
    <source>
        <dbReference type="EMBL" id="RCX09681.1"/>
    </source>
</evidence>
<feature type="domain" description="Thioesterase" evidence="1">
    <location>
        <begin position="63"/>
        <end position="149"/>
    </location>
</feature>
<proteinExistence type="predicted"/>
<dbReference type="OrthoDB" id="8809459at2"/>
<sequence length="168" mass="18116">MSTPASAQDRIAAWKQKWNESTFLKAQGLEVEETGVGRVTVRLPQVQPSQLGGGGTDNELNSGVLNGGVISYMFDGALGWAIMSALMDLPEAKEINPSDLRQFTINLDITFLDAAIGSRFEAHGRIVRVSKSTAFAEGDFVDANGKVCATAKGIWRIFWPRNKLAAAS</sequence>
<dbReference type="InterPro" id="IPR029069">
    <property type="entry name" value="HotDog_dom_sf"/>
</dbReference>